<gene>
    <name evidence="2" type="ORF">SVUK_LOCUS20976</name>
</gene>
<feature type="region of interest" description="Disordered" evidence="1">
    <location>
        <begin position="67"/>
        <end position="86"/>
    </location>
</feature>
<dbReference type="OrthoDB" id="5867421at2759"/>
<accession>A0A3P7M3X3</accession>
<dbReference type="AlphaFoldDB" id="A0A3P7M3X3"/>
<evidence type="ECO:0000313" key="2">
    <source>
        <dbReference type="EMBL" id="VDM85978.1"/>
    </source>
</evidence>
<sequence>MLFASGLRKAVDQVDPSAAAILATAEETARLLAEKRHRQMIRRHTCSTLKPDIKDLKVFAPPLAIKEDDDEGDVGSEGKVRWVEVE</sequence>
<protein>
    <submittedName>
        <fullName evidence="2">Uncharacterized protein</fullName>
    </submittedName>
</protein>
<feature type="compositionally biased region" description="Basic and acidic residues" evidence="1">
    <location>
        <begin position="76"/>
        <end position="86"/>
    </location>
</feature>
<evidence type="ECO:0000256" key="1">
    <source>
        <dbReference type="SAM" id="MobiDB-lite"/>
    </source>
</evidence>
<dbReference type="EMBL" id="UYYB01148161">
    <property type="protein sequence ID" value="VDM85978.1"/>
    <property type="molecule type" value="Genomic_DNA"/>
</dbReference>
<dbReference type="Proteomes" id="UP000270094">
    <property type="component" value="Unassembled WGS sequence"/>
</dbReference>
<name>A0A3P7M3X3_STRVU</name>
<proteinExistence type="predicted"/>
<reference evidence="2 3" key="1">
    <citation type="submission" date="2018-11" db="EMBL/GenBank/DDBJ databases">
        <authorList>
            <consortium name="Pathogen Informatics"/>
        </authorList>
    </citation>
    <scope>NUCLEOTIDE SEQUENCE [LARGE SCALE GENOMIC DNA]</scope>
</reference>
<keyword evidence="3" id="KW-1185">Reference proteome</keyword>
<organism evidence="2 3">
    <name type="scientific">Strongylus vulgaris</name>
    <name type="common">Blood worm</name>
    <dbReference type="NCBI Taxonomy" id="40348"/>
    <lineage>
        <taxon>Eukaryota</taxon>
        <taxon>Metazoa</taxon>
        <taxon>Ecdysozoa</taxon>
        <taxon>Nematoda</taxon>
        <taxon>Chromadorea</taxon>
        <taxon>Rhabditida</taxon>
        <taxon>Rhabditina</taxon>
        <taxon>Rhabditomorpha</taxon>
        <taxon>Strongyloidea</taxon>
        <taxon>Strongylidae</taxon>
        <taxon>Strongylus</taxon>
    </lineage>
</organism>
<evidence type="ECO:0000313" key="3">
    <source>
        <dbReference type="Proteomes" id="UP000270094"/>
    </source>
</evidence>